<feature type="transmembrane region" description="Helical" evidence="1">
    <location>
        <begin position="33"/>
        <end position="55"/>
    </location>
</feature>
<protein>
    <recommendedName>
        <fullName evidence="4">Amidotransferase</fullName>
    </recommendedName>
</protein>
<dbReference type="EMBL" id="CP061538">
    <property type="protein sequence ID" value="QNV39312.1"/>
    <property type="molecule type" value="Genomic_DNA"/>
</dbReference>
<name>A0A7H2BI16_9MICC</name>
<gene>
    <name evidence="2" type="ORF">IDM48_07855</name>
</gene>
<sequence length="56" mass="6003">MSTSLSGLLLMAFGAFFIGGAWSFRSQKLPLIVQLIMAVVGIALAVYGGFILFTYN</sequence>
<accession>A0A7H2BI16</accession>
<dbReference type="AlphaFoldDB" id="A0A7H2BI16"/>
<keyword evidence="1" id="KW-0472">Membrane</keyword>
<evidence type="ECO:0000313" key="2">
    <source>
        <dbReference type="EMBL" id="QNV39312.1"/>
    </source>
</evidence>
<reference evidence="2 3" key="1">
    <citation type="submission" date="2020-09" db="EMBL/GenBank/DDBJ databases">
        <title>Investigation of environmental microbe.</title>
        <authorList>
            <person name="Ou Y."/>
            <person name="Kang Q."/>
        </authorList>
    </citation>
    <scope>NUCLEOTIDE SEQUENCE [LARGE SCALE GENOMIC DNA]</scope>
    <source>
        <strain evidence="2 3">KJZ-9</strain>
    </source>
</reference>
<keyword evidence="3" id="KW-1185">Reference proteome</keyword>
<dbReference type="RefSeq" id="WP_190616843.1">
    <property type="nucleotide sequence ID" value="NZ_CP061538.1"/>
</dbReference>
<evidence type="ECO:0000313" key="3">
    <source>
        <dbReference type="Proteomes" id="UP000516421"/>
    </source>
</evidence>
<evidence type="ECO:0008006" key="4">
    <source>
        <dbReference type="Google" id="ProtNLM"/>
    </source>
</evidence>
<dbReference type="Proteomes" id="UP000516421">
    <property type="component" value="Chromosome"/>
</dbReference>
<keyword evidence="1" id="KW-0812">Transmembrane</keyword>
<organism evidence="2 3">
    <name type="scientific">Rothia amarae</name>
    <dbReference type="NCBI Taxonomy" id="169480"/>
    <lineage>
        <taxon>Bacteria</taxon>
        <taxon>Bacillati</taxon>
        <taxon>Actinomycetota</taxon>
        <taxon>Actinomycetes</taxon>
        <taxon>Micrococcales</taxon>
        <taxon>Micrococcaceae</taxon>
        <taxon>Rothia</taxon>
    </lineage>
</organism>
<proteinExistence type="predicted"/>
<keyword evidence="1" id="KW-1133">Transmembrane helix</keyword>
<evidence type="ECO:0000256" key="1">
    <source>
        <dbReference type="SAM" id="Phobius"/>
    </source>
</evidence>
<dbReference type="KEGG" id="rama:IDM48_07855"/>